<evidence type="ECO:0000313" key="3">
    <source>
        <dbReference type="Proteomes" id="UP000010471"/>
    </source>
</evidence>
<proteinExistence type="predicted"/>
<keyword evidence="2" id="KW-0614">Plasmid</keyword>
<evidence type="ECO:0000313" key="2">
    <source>
        <dbReference type="EMBL" id="AFZ21997.1"/>
    </source>
</evidence>
<evidence type="ECO:0008006" key="4">
    <source>
        <dbReference type="Google" id="ProtNLM"/>
    </source>
</evidence>
<name>K9WR06_9CYAN</name>
<feature type="compositionally biased region" description="Polar residues" evidence="1">
    <location>
        <begin position="16"/>
        <end position="26"/>
    </location>
</feature>
<dbReference type="RefSeq" id="WP_015186124.1">
    <property type="nucleotide sequence ID" value="NC_019739.1"/>
</dbReference>
<dbReference type="AlphaFoldDB" id="K9WR06"/>
<dbReference type="OrthoDB" id="505288at2"/>
<geneLocation type="plasmid" evidence="2 3">
    <name>pMIC7113.01</name>
</geneLocation>
<accession>K9WR06</accession>
<dbReference type="InterPro" id="IPR036086">
    <property type="entry name" value="ParB/Sulfiredoxin_sf"/>
</dbReference>
<sequence>MNLNLDDRRSGVKISQEGSVLTTSPVSPRSLQIDPEFKNLIPPLSTDERRQLETNLIKEGCRDPLVVWAGHDILLDGHNRWEICCQHGIDFQTVEIELPDWEAARNWIINNQLSRRNLTKEALSYLRGLRYLQQKKPRGGMGANQYRKMQIPQNEGTAQTAERLASELKVSRATIERDAKFALAVDALIEMLGEETRRYILSRDAKLTKRDTLELAEVARREPDEAKAIMKSRIIGSRQSRVKGKRSLSREEGVSYTSGVGCDYLVRVTPDTWERLSQYMLETESATLGGAIARLLDEVEQLRKRGAEPGAK</sequence>
<feature type="region of interest" description="Disordered" evidence="1">
    <location>
        <begin position="1"/>
        <end position="26"/>
    </location>
</feature>
<feature type="compositionally biased region" description="Basic and acidic residues" evidence="1">
    <location>
        <begin position="1"/>
        <end position="10"/>
    </location>
</feature>
<reference evidence="2 3" key="1">
    <citation type="submission" date="2012-06" db="EMBL/GenBank/DDBJ databases">
        <title>Finished plasmid 1 of genome of Microcoleus sp. PCC 7113.</title>
        <authorList>
            <consortium name="US DOE Joint Genome Institute"/>
            <person name="Gugger M."/>
            <person name="Coursin T."/>
            <person name="Rippka R."/>
            <person name="Tandeau De Marsac N."/>
            <person name="Huntemann M."/>
            <person name="Wei C.-L."/>
            <person name="Han J."/>
            <person name="Detter J.C."/>
            <person name="Han C."/>
            <person name="Tapia R."/>
            <person name="Chen A."/>
            <person name="Kyrpides N."/>
            <person name="Mavromatis K."/>
            <person name="Markowitz V."/>
            <person name="Szeto E."/>
            <person name="Ivanova N."/>
            <person name="Pagani I."/>
            <person name="Pati A."/>
            <person name="Goodwin L."/>
            <person name="Nordberg H.P."/>
            <person name="Cantor M.N."/>
            <person name="Hua S.X."/>
            <person name="Woyke T."/>
            <person name="Kerfeld C.A."/>
        </authorList>
    </citation>
    <scope>NUCLEOTIDE SEQUENCE [LARGE SCALE GENOMIC DNA]</scope>
    <source>
        <strain evidence="2 3">PCC 7113</strain>
        <plasmid evidence="2 3">pMIC7113.01</plasmid>
    </source>
</reference>
<keyword evidence="3" id="KW-1185">Reference proteome</keyword>
<dbReference type="PATRIC" id="fig|1173027.3.peg.7092"/>
<organism evidence="2 3">
    <name type="scientific">Allocoleopsis franciscana PCC 7113</name>
    <dbReference type="NCBI Taxonomy" id="1173027"/>
    <lineage>
        <taxon>Bacteria</taxon>
        <taxon>Bacillati</taxon>
        <taxon>Cyanobacteriota</taxon>
        <taxon>Cyanophyceae</taxon>
        <taxon>Coleofasciculales</taxon>
        <taxon>Coleofasciculaceae</taxon>
        <taxon>Allocoleopsis</taxon>
        <taxon>Allocoleopsis franciscana</taxon>
    </lineage>
</organism>
<dbReference type="SUPFAM" id="SSF110849">
    <property type="entry name" value="ParB/Sulfiredoxin"/>
    <property type="match status" value="1"/>
</dbReference>
<dbReference type="KEGG" id="mic:Mic7113_6415"/>
<dbReference type="EMBL" id="CP003631">
    <property type="protein sequence ID" value="AFZ21997.1"/>
    <property type="molecule type" value="Genomic_DNA"/>
</dbReference>
<dbReference type="HOGENOM" id="CLU_890844_0_0_3"/>
<dbReference type="Proteomes" id="UP000010471">
    <property type="component" value="Plasmid pMIC7113.01"/>
</dbReference>
<protein>
    <recommendedName>
        <fullName evidence="4">ParB/Sulfiredoxin domain-containing protein</fullName>
    </recommendedName>
</protein>
<evidence type="ECO:0000256" key="1">
    <source>
        <dbReference type="SAM" id="MobiDB-lite"/>
    </source>
</evidence>
<gene>
    <name evidence="2" type="ORF">Mic7113_6415</name>
</gene>